<accession>A0A316VEI0</accession>
<sequence length="112" mass="11877">MNSCRAIRDELAACLSQSECVQSGKSGQDCLRNHMDELPEDCQAVYKSYVHCRRGLLDMRKRFRGNAPATTAGNPAPGGTSTVASSAATLNEQSSARSANDPSSGLSPEQAE</sequence>
<dbReference type="STRING" id="1280837.A0A316VEI0"/>
<dbReference type="PANTHER" id="PTHR28627:SF1">
    <property type="entry name" value="CYTOCHROME C OXIDASE ASSEMBLY FACTOR 5"/>
    <property type="match status" value="1"/>
</dbReference>
<dbReference type="GO" id="GO:0033617">
    <property type="term" value="P:mitochondrial respiratory chain complex IV assembly"/>
    <property type="evidence" value="ECO:0007669"/>
    <property type="project" value="TreeGrafter"/>
</dbReference>
<name>A0A316VEI0_9BASI</name>
<feature type="compositionally biased region" description="Polar residues" evidence="3">
    <location>
        <begin position="81"/>
        <end position="112"/>
    </location>
</feature>
<evidence type="ECO:0000256" key="2">
    <source>
        <dbReference type="ARBA" id="ARBA00023157"/>
    </source>
</evidence>
<keyword evidence="5" id="KW-1185">Reference proteome</keyword>
<dbReference type="Proteomes" id="UP000245771">
    <property type="component" value="Unassembled WGS sequence"/>
</dbReference>
<dbReference type="GeneID" id="37023546"/>
<reference evidence="4 5" key="1">
    <citation type="journal article" date="2018" name="Mol. Biol. Evol.">
        <title>Broad Genomic Sampling Reveals a Smut Pathogenic Ancestry of the Fungal Clade Ustilaginomycotina.</title>
        <authorList>
            <person name="Kijpornyongpan T."/>
            <person name="Mondo S.J."/>
            <person name="Barry K."/>
            <person name="Sandor L."/>
            <person name="Lee J."/>
            <person name="Lipzen A."/>
            <person name="Pangilinan J."/>
            <person name="LaButti K."/>
            <person name="Hainaut M."/>
            <person name="Henrissat B."/>
            <person name="Grigoriev I.V."/>
            <person name="Spatafora J.W."/>
            <person name="Aime M.C."/>
        </authorList>
    </citation>
    <scope>NUCLEOTIDE SEQUENCE [LARGE SCALE GENOMIC DNA]</scope>
    <source>
        <strain evidence="4 5">MCA 3882</strain>
    </source>
</reference>
<evidence type="ECO:0008006" key="6">
    <source>
        <dbReference type="Google" id="ProtNLM"/>
    </source>
</evidence>
<evidence type="ECO:0000313" key="4">
    <source>
        <dbReference type="EMBL" id="PWN35992.1"/>
    </source>
</evidence>
<dbReference type="InterPro" id="IPR018793">
    <property type="entry name" value="Cyt_c_oxidase_assmbl_Pet191"/>
</dbReference>
<evidence type="ECO:0000256" key="3">
    <source>
        <dbReference type="SAM" id="MobiDB-lite"/>
    </source>
</evidence>
<dbReference type="AlphaFoldDB" id="A0A316VEI0"/>
<dbReference type="InParanoid" id="A0A316VEI0"/>
<dbReference type="FunCoup" id="A0A316VEI0">
    <property type="interactions" value="142"/>
</dbReference>
<dbReference type="PANTHER" id="PTHR28627">
    <property type="entry name" value="CYTOCHROME C OXIDASE ASSEMBLY FACTOR 5"/>
    <property type="match status" value="1"/>
</dbReference>
<dbReference type="Pfam" id="PF10203">
    <property type="entry name" value="Pet191_N"/>
    <property type="match status" value="1"/>
</dbReference>
<evidence type="ECO:0000313" key="5">
    <source>
        <dbReference type="Proteomes" id="UP000245771"/>
    </source>
</evidence>
<dbReference type="RefSeq" id="XP_025356294.1">
    <property type="nucleotide sequence ID" value="XM_025501765.1"/>
</dbReference>
<feature type="compositionally biased region" description="Low complexity" evidence="3">
    <location>
        <begin position="66"/>
        <end position="80"/>
    </location>
</feature>
<dbReference type="OrthoDB" id="282149at2759"/>
<dbReference type="EMBL" id="KZ819603">
    <property type="protein sequence ID" value="PWN35992.1"/>
    <property type="molecule type" value="Genomic_DNA"/>
</dbReference>
<organism evidence="4 5">
    <name type="scientific">Meira miltonrushii</name>
    <dbReference type="NCBI Taxonomy" id="1280837"/>
    <lineage>
        <taxon>Eukaryota</taxon>
        <taxon>Fungi</taxon>
        <taxon>Dikarya</taxon>
        <taxon>Basidiomycota</taxon>
        <taxon>Ustilaginomycotina</taxon>
        <taxon>Exobasidiomycetes</taxon>
        <taxon>Exobasidiales</taxon>
        <taxon>Brachybasidiaceae</taxon>
        <taxon>Meira</taxon>
    </lineage>
</organism>
<evidence type="ECO:0000256" key="1">
    <source>
        <dbReference type="ARBA" id="ARBA00007785"/>
    </source>
</evidence>
<proteinExistence type="inferred from homology"/>
<protein>
    <recommendedName>
        <fullName evidence="6">Cytochrome c oxidase assembly protein PET191</fullName>
    </recommendedName>
</protein>
<comment type="similarity">
    <text evidence="1">Belongs to the PET191 family.</text>
</comment>
<keyword evidence="2" id="KW-1015">Disulfide bond</keyword>
<gene>
    <name evidence="4" type="ORF">FA14DRAFT_189914</name>
</gene>
<feature type="region of interest" description="Disordered" evidence="3">
    <location>
        <begin position="66"/>
        <end position="112"/>
    </location>
</feature>
<dbReference type="PROSITE" id="PS51808">
    <property type="entry name" value="CHCH"/>
    <property type="match status" value="1"/>
</dbReference>
<dbReference type="GO" id="GO:0005739">
    <property type="term" value="C:mitochondrion"/>
    <property type="evidence" value="ECO:0007669"/>
    <property type="project" value="TreeGrafter"/>
</dbReference>